<evidence type="ECO:0000256" key="6">
    <source>
        <dbReference type="ARBA" id="ARBA00023136"/>
    </source>
</evidence>
<keyword evidence="5 7" id="KW-1133">Transmembrane helix</keyword>
<dbReference type="HOGENOM" id="CLU_077149_3_3_3"/>
<evidence type="ECO:0000256" key="1">
    <source>
        <dbReference type="ARBA" id="ARBA00004651"/>
    </source>
</evidence>
<dbReference type="AlphaFoldDB" id="B7K7J2"/>
<keyword evidence="3" id="KW-1003">Cell membrane</keyword>
<evidence type="ECO:0000259" key="8">
    <source>
        <dbReference type="Pfam" id="PF04239"/>
    </source>
</evidence>
<comment type="subcellular location">
    <subcellularLocation>
        <location evidence="1">Cell membrane</location>
        <topology evidence="1">Multi-pass membrane protein</topology>
    </subcellularLocation>
</comment>
<proteinExistence type="inferred from homology"/>
<dbReference type="InterPro" id="IPR007353">
    <property type="entry name" value="DUF421"/>
</dbReference>
<protein>
    <recommendedName>
        <fullName evidence="12">DUF421 domain-containing protein</fullName>
    </recommendedName>
</protein>
<keyword evidence="6 7" id="KW-0472">Membrane</keyword>
<comment type="similarity">
    <text evidence="2">Belongs to the UPF0702 family.</text>
</comment>
<dbReference type="KEGG" id="cyc:PCC7424_1313"/>
<dbReference type="InterPro" id="IPR048454">
    <property type="entry name" value="YetF_N"/>
</dbReference>
<feature type="domain" description="YetF C-terminal" evidence="8">
    <location>
        <begin position="92"/>
        <end position="163"/>
    </location>
</feature>
<evidence type="ECO:0000313" key="10">
    <source>
        <dbReference type="EMBL" id="ACK69760.1"/>
    </source>
</evidence>
<keyword evidence="11" id="KW-1185">Reference proteome</keyword>
<dbReference type="Proteomes" id="UP000002384">
    <property type="component" value="Chromosome"/>
</dbReference>
<sequence length="184" mass="20570">MDKVVFFFGGIEPIIRILVVGTLAYISLVILLRVSGKRTLSRMNAFDFVITVALGSTFGRLITAKTVSLAESITAFFLLIFLQYLVSWLTVRSSRFKQIVTASPSLLYFRGQFLDKTMKQQRVTQPELLAIVRQNRIGSLEDVEAIVMESAGTFAVIKKSNTQDIRNHSSLANVLPDSSKSYLQ</sequence>
<dbReference type="Pfam" id="PF20730">
    <property type="entry name" value="YetF_N"/>
    <property type="match status" value="1"/>
</dbReference>
<dbReference type="GO" id="GO:0005886">
    <property type="term" value="C:plasma membrane"/>
    <property type="evidence" value="ECO:0007669"/>
    <property type="project" value="UniProtKB-SubCell"/>
</dbReference>
<evidence type="ECO:0008006" key="12">
    <source>
        <dbReference type="Google" id="ProtNLM"/>
    </source>
</evidence>
<name>B7K7J2_GLOC7</name>
<evidence type="ECO:0000313" key="11">
    <source>
        <dbReference type="Proteomes" id="UP000002384"/>
    </source>
</evidence>
<dbReference type="Gene3D" id="3.30.240.20">
    <property type="entry name" value="bsu07140 like domains"/>
    <property type="match status" value="1"/>
</dbReference>
<gene>
    <name evidence="10" type="ordered locus">PCC7424_1313</name>
</gene>
<dbReference type="eggNOG" id="COG2323">
    <property type="taxonomic scope" value="Bacteria"/>
</dbReference>
<dbReference type="PANTHER" id="PTHR34582">
    <property type="entry name" value="UPF0702 TRANSMEMBRANE PROTEIN YCAP"/>
    <property type="match status" value="1"/>
</dbReference>
<dbReference type="EMBL" id="CP001291">
    <property type="protein sequence ID" value="ACK69760.1"/>
    <property type="molecule type" value="Genomic_DNA"/>
</dbReference>
<dbReference type="PANTHER" id="PTHR34582:SF6">
    <property type="entry name" value="UPF0702 TRANSMEMBRANE PROTEIN YCAP"/>
    <property type="match status" value="1"/>
</dbReference>
<evidence type="ECO:0000256" key="2">
    <source>
        <dbReference type="ARBA" id="ARBA00006448"/>
    </source>
</evidence>
<evidence type="ECO:0000259" key="9">
    <source>
        <dbReference type="Pfam" id="PF20730"/>
    </source>
</evidence>
<dbReference type="OrthoDB" id="9793799at2"/>
<dbReference type="Pfam" id="PF04239">
    <property type="entry name" value="DUF421"/>
    <property type="match status" value="1"/>
</dbReference>
<evidence type="ECO:0000256" key="7">
    <source>
        <dbReference type="SAM" id="Phobius"/>
    </source>
</evidence>
<organism evidence="10 11">
    <name type="scientific">Gloeothece citriformis (strain PCC 7424)</name>
    <name type="common">Cyanothece sp. (strain PCC 7424)</name>
    <dbReference type="NCBI Taxonomy" id="65393"/>
    <lineage>
        <taxon>Bacteria</taxon>
        <taxon>Bacillati</taxon>
        <taxon>Cyanobacteriota</taxon>
        <taxon>Cyanophyceae</taxon>
        <taxon>Oscillatoriophycideae</taxon>
        <taxon>Chroococcales</taxon>
        <taxon>Aphanothecaceae</taxon>
        <taxon>Gloeothece</taxon>
        <taxon>Gloeothece citriformis</taxon>
    </lineage>
</organism>
<feature type="transmembrane region" description="Helical" evidence="7">
    <location>
        <begin position="14"/>
        <end position="32"/>
    </location>
</feature>
<feature type="transmembrane region" description="Helical" evidence="7">
    <location>
        <begin position="69"/>
        <end position="91"/>
    </location>
</feature>
<evidence type="ECO:0000256" key="5">
    <source>
        <dbReference type="ARBA" id="ARBA00022989"/>
    </source>
</evidence>
<dbReference type="InterPro" id="IPR023090">
    <property type="entry name" value="UPF0702_alpha/beta_dom_sf"/>
</dbReference>
<dbReference type="STRING" id="65393.PCC7424_1313"/>
<feature type="domain" description="YetF-like N-terminal transmembrane" evidence="9">
    <location>
        <begin position="22"/>
        <end position="89"/>
    </location>
</feature>
<accession>B7K7J2</accession>
<feature type="transmembrane region" description="Helical" evidence="7">
    <location>
        <begin position="44"/>
        <end position="63"/>
    </location>
</feature>
<evidence type="ECO:0000256" key="3">
    <source>
        <dbReference type="ARBA" id="ARBA00022475"/>
    </source>
</evidence>
<keyword evidence="4 7" id="KW-0812">Transmembrane</keyword>
<evidence type="ECO:0000256" key="4">
    <source>
        <dbReference type="ARBA" id="ARBA00022692"/>
    </source>
</evidence>
<dbReference type="RefSeq" id="WP_012598706.1">
    <property type="nucleotide sequence ID" value="NC_011729.1"/>
</dbReference>
<reference evidence="11" key="1">
    <citation type="journal article" date="2011" name="MBio">
        <title>Novel metabolic attributes of the genus Cyanothece, comprising a group of unicellular nitrogen-fixing Cyanobacteria.</title>
        <authorList>
            <person name="Bandyopadhyay A."/>
            <person name="Elvitigala T."/>
            <person name="Welsh E."/>
            <person name="Stockel J."/>
            <person name="Liberton M."/>
            <person name="Min H."/>
            <person name="Sherman L.A."/>
            <person name="Pakrasi H.B."/>
        </authorList>
    </citation>
    <scope>NUCLEOTIDE SEQUENCE [LARGE SCALE GENOMIC DNA]</scope>
    <source>
        <strain evidence="11">PCC 7424</strain>
    </source>
</reference>